<feature type="compositionally biased region" description="Basic and acidic residues" evidence="5">
    <location>
        <begin position="627"/>
        <end position="641"/>
    </location>
</feature>
<dbReference type="PROSITE" id="PS50089">
    <property type="entry name" value="ZF_RING_2"/>
    <property type="match status" value="1"/>
</dbReference>
<dbReference type="SMART" id="SM00355">
    <property type="entry name" value="ZnF_C2H2"/>
    <property type="match status" value="5"/>
</dbReference>
<evidence type="ECO:0000256" key="2">
    <source>
        <dbReference type="ARBA" id="ARBA00022771"/>
    </source>
</evidence>
<dbReference type="InterPro" id="IPR013087">
    <property type="entry name" value="Znf_C2H2_type"/>
</dbReference>
<feature type="domain" description="RING-type" evidence="6">
    <location>
        <begin position="82"/>
        <end position="122"/>
    </location>
</feature>
<dbReference type="Proteomes" id="UP001175271">
    <property type="component" value="Unassembled WGS sequence"/>
</dbReference>
<evidence type="ECO:0000256" key="5">
    <source>
        <dbReference type="SAM" id="MobiDB-lite"/>
    </source>
</evidence>
<evidence type="ECO:0000313" key="8">
    <source>
        <dbReference type="Proteomes" id="UP001175271"/>
    </source>
</evidence>
<dbReference type="PANTHER" id="PTHR22938">
    <property type="entry name" value="ZINC FINGER PROTEIN 598"/>
    <property type="match status" value="1"/>
</dbReference>
<dbReference type="GO" id="GO:0016567">
    <property type="term" value="P:protein ubiquitination"/>
    <property type="evidence" value="ECO:0007669"/>
    <property type="project" value="TreeGrafter"/>
</dbReference>
<evidence type="ECO:0000259" key="6">
    <source>
        <dbReference type="PROSITE" id="PS50089"/>
    </source>
</evidence>
<keyword evidence="3" id="KW-0862">Zinc</keyword>
<protein>
    <recommendedName>
        <fullName evidence="6">RING-type domain-containing protein</fullName>
    </recommendedName>
</protein>
<dbReference type="InterPro" id="IPR017907">
    <property type="entry name" value="Znf_RING_CS"/>
</dbReference>
<accession>A0AA39LDB5</accession>
<feature type="compositionally biased region" description="Polar residues" evidence="5">
    <location>
        <begin position="24"/>
        <end position="50"/>
    </location>
</feature>
<comment type="caution">
    <text evidence="7">The sequence shown here is derived from an EMBL/GenBank/DDBJ whole genome shotgun (WGS) entry which is preliminary data.</text>
</comment>
<reference evidence="7" key="1">
    <citation type="submission" date="2023-06" db="EMBL/GenBank/DDBJ databases">
        <title>Genomic analysis of the entomopathogenic nematode Steinernema hermaphroditum.</title>
        <authorList>
            <person name="Schwarz E.M."/>
            <person name="Heppert J.K."/>
            <person name="Baniya A."/>
            <person name="Schwartz H.T."/>
            <person name="Tan C.-H."/>
            <person name="Antoshechkin I."/>
            <person name="Sternberg P.W."/>
            <person name="Goodrich-Blair H."/>
            <person name="Dillman A.R."/>
        </authorList>
    </citation>
    <scope>NUCLEOTIDE SEQUENCE</scope>
    <source>
        <strain evidence="7">PS9179</strain>
        <tissue evidence="7">Whole animal</tissue>
    </source>
</reference>
<evidence type="ECO:0000256" key="4">
    <source>
        <dbReference type="PROSITE-ProRule" id="PRU00175"/>
    </source>
</evidence>
<keyword evidence="8" id="KW-1185">Reference proteome</keyword>
<dbReference type="Gene3D" id="3.30.40.10">
    <property type="entry name" value="Zinc/RING finger domain, C3HC4 (zinc finger)"/>
    <property type="match status" value="1"/>
</dbReference>
<feature type="compositionally biased region" description="Basic and acidic residues" evidence="5">
    <location>
        <begin position="1"/>
        <end position="16"/>
    </location>
</feature>
<keyword evidence="1" id="KW-0479">Metal-binding</keyword>
<sequence length="680" mass="76033">MSSDAPQRKKNSESRKNQGRGQGNKRNTNGGENSSLSTSQKTRIPKQVTLSTEQQEALFEKIAATERTDHCGFPFQGTPKECVICCKVSDLFGVGDCRHPVCMECAIRMRIISDQESCPQCRGNIVVMHFVEASHDDWNSYSLPTQFVDHPDSTAFNIRFASEYAKTAYDRYLSHTCRICNKGKEEFIAPTFEALRHHYGQKHRQFFCHICNDNLRLFSWERKTYSREALQMHMKKGDKDDKSFKGHPSCLFCTERFFDNEQQYKHLRKDHFFCQICEADGVTSVFYKEMAELLTHYQKEHFPCTNDECKQMGIVFRSELELNLHTASEHNNNGRPVLVSLDFRFSDRNLGISHRVRPRENDSQRTVTENPPPAELAPASSRPINAVSAAPSQTEQPRIIPSALVTTAASQIVIVPSAQGRNRPIPGAYAHRNSFNVTTNDFPTLAGEVRPSSTKHGTSGFSSSASRSSTTFKKPTPIAQPRPQPMVIKKTSSNRHQVDDDGPSFSGRSSPPPIREAKPKITMIPATPAVRTSRPMPAQLSGPINSKSHFPSLSGSTVDTSKVNTNWGKNISLAKKPAAAESKKGKKDLPKPDIWPDLMLPSGSHGLQKPITSLKDASFAFLQSTNKSEHAQAQQEHRSQTDDTNSARCESQADGKKKKKKKNNVTVVSLADLDHRYGAR</sequence>
<organism evidence="7 8">
    <name type="scientific">Steinernema hermaphroditum</name>
    <dbReference type="NCBI Taxonomy" id="289476"/>
    <lineage>
        <taxon>Eukaryota</taxon>
        <taxon>Metazoa</taxon>
        <taxon>Ecdysozoa</taxon>
        <taxon>Nematoda</taxon>
        <taxon>Chromadorea</taxon>
        <taxon>Rhabditida</taxon>
        <taxon>Tylenchina</taxon>
        <taxon>Panagrolaimomorpha</taxon>
        <taxon>Strongyloidoidea</taxon>
        <taxon>Steinernematidae</taxon>
        <taxon>Steinernema</taxon>
    </lineage>
</organism>
<dbReference type="InterPro" id="IPR013083">
    <property type="entry name" value="Znf_RING/FYVE/PHD"/>
</dbReference>
<dbReference type="GO" id="GO:0061630">
    <property type="term" value="F:ubiquitin protein ligase activity"/>
    <property type="evidence" value="ECO:0007669"/>
    <property type="project" value="InterPro"/>
</dbReference>
<feature type="region of interest" description="Disordered" evidence="5">
    <location>
        <begin position="441"/>
        <end position="517"/>
    </location>
</feature>
<evidence type="ECO:0000256" key="3">
    <source>
        <dbReference type="ARBA" id="ARBA00022833"/>
    </source>
</evidence>
<feature type="compositionally biased region" description="Basic and acidic residues" evidence="5">
    <location>
        <begin position="581"/>
        <end position="591"/>
    </location>
</feature>
<feature type="region of interest" description="Disordered" evidence="5">
    <location>
        <begin position="574"/>
        <end position="601"/>
    </location>
</feature>
<dbReference type="Pfam" id="PF25447">
    <property type="entry name" value="RING_ZNF598"/>
    <property type="match status" value="1"/>
</dbReference>
<gene>
    <name evidence="7" type="ORF">QR680_000024</name>
</gene>
<evidence type="ECO:0000256" key="1">
    <source>
        <dbReference type="ARBA" id="ARBA00022723"/>
    </source>
</evidence>
<dbReference type="GO" id="GO:0072344">
    <property type="term" value="P:rescue of stalled ribosome"/>
    <property type="evidence" value="ECO:0007669"/>
    <property type="project" value="InterPro"/>
</dbReference>
<dbReference type="EMBL" id="JAUCMV010000005">
    <property type="protein sequence ID" value="KAK0393032.1"/>
    <property type="molecule type" value="Genomic_DNA"/>
</dbReference>
<name>A0AA39LDB5_9BILA</name>
<evidence type="ECO:0000313" key="7">
    <source>
        <dbReference type="EMBL" id="KAK0393032.1"/>
    </source>
</evidence>
<keyword evidence="2 4" id="KW-0863">Zinc-finger</keyword>
<dbReference type="GO" id="GO:0043022">
    <property type="term" value="F:ribosome binding"/>
    <property type="evidence" value="ECO:0007669"/>
    <property type="project" value="TreeGrafter"/>
</dbReference>
<feature type="region of interest" description="Disordered" evidence="5">
    <location>
        <begin position="354"/>
        <end position="382"/>
    </location>
</feature>
<dbReference type="InterPro" id="IPR044288">
    <property type="entry name" value="ZNF598/HEL2"/>
</dbReference>
<dbReference type="InterPro" id="IPR001841">
    <property type="entry name" value="Znf_RING"/>
</dbReference>
<feature type="region of interest" description="Disordered" evidence="5">
    <location>
        <begin position="625"/>
        <end position="680"/>
    </location>
</feature>
<proteinExistence type="predicted"/>
<dbReference type="AlphaFoldDB" id="A0AA39LDB5"/>
<dbReference type="PANTHER" id="PTHR22938:SF0">
    <property type="entry name" value="E3 UBIQUITIN-PROTEIN LIGASE ZNF598"/>
    <property type="match status" value="1"/>
</dbReference>
<dbReference type="SUPFAM" id="SSF57850">
    <property type="entry name" value="RING/U-box"/>
    <property type="match status" value="1"/>
</dbReference>
<dbReference type="PROSITE" id="PS00518">
    <property type="entry name" value="ZF_RING_1"/>
    <property type="match status" value="1"/>
</dbReference>
<feature type="compositionally biased region" description="Low complexity" evidence="5">
    <location>
        <begin position="457"/>
        <end position="472"/>
    </location>
</feature>
<feature type="region of interest" description="Disordered" evidence="5">
    <location>
        <begin position="1"/>
        <end position="50"/>
    </location>
</feature>
<dbReference type="GO" id="GO:0008270">
    <property type="term" value="F:zinc ion binding"/>
    <property type="evidence" value="ECO:0007669"/>
    <property type="project" value="UniProtKB-KW"/>
</dbReference>